<dbReference type="RefSeq" id="WP_272470520.1">
    <property type="nucleotide sequence ID" value="NZ_JAMRYU010000014.1"/>
</dbReference>
<keyword evidence="4" id="KW-0804">Transcription</keyword>
<dbReference type="InterPro" id="IPR014284">
    <property type="entry name" value="RNA_pol_sigma-70_dom"/>
</dbReference>
<proteinExistence type="predicted"/>
<accession>A0A9X4B341</accession>
<keyword evidence="2" id="KW-0731">Sigma factor</keyword>
<dbReference type="Gene3D" id="1.20.120.1810">
    <property type="match status" value="1"/>
</dbReference>
<dbReference type="InterPro" id="IPR036388">
    <property type="entry name" value="WH-like_DNA-bd_sf"/>
</dbReference>
<dbReference type="Proteomes" id="UP001141183">
    <property type="component" value="Unassembled WGS sequence"/>
</dbReference>
<evidence type="ECO:0000256" key="4">
    <source>
        <dbReference type="ARBA" id="ARBA00023163"/>
    </source>
</evidence>
<dbReference type="Pfam" id="PF04542">
    <property type="entry name" value="Sigma70_r2"/>
    <property type="match status" value="1"/>
</dbReference>
<evidence type="ECO:0000313" key="6">
    <source>
        <dbReference type="EMBL" id="MDC4241296.1"/>
    </source>
</evidence>
<dbReference type="PRINTS" id="PR00046">
    <property type="entry name" value="SIGMA70FCT"/>
</dbReference>
<dbReference type="PANTHER" id="PTHR30603">
    <property type="entry name" value="RNA POLYMERASE SIGMA FACTOR RPO"/>
    <property type="match status" value="1"/>
</dbReference>
<protein>
    <submittedName>
        <fullName evidence="6">Sigma-70 family RNA polymerase sigma factor</fullName>
    </submittedName>
</protein>
<reference evidence="6" key="1">
    <citation type="submission" date="2022-05" db="EMBL/GenBank/DDBJ databases">
        <title>Draft genome sequence of Clostridium tertium strain CP3 isolated from Peru.</title>
        <authorList>
            <person name="Hurtado R."/>
            <person name="Lima L."/>
            <person name="Sousa T."/>
            <person name="Jaiswal A.K."/>
            <person name="Tiwari S."/>
            <person name="Maturrano L."/>
            <person name="Brenig B."/>
            <person name="Azevedo V."/>
        </authorList>
    </citation>
    <scope>NUCLEOTIDE SEQUENCE</scope>
    <source>
        <strain evidence="6">CP3</strain>
    </source>
</reference>
<dbReference type="GO" id="GO:0016987">
    <property type="term" value="F:sigma factor activity"/>
    <property type="evidence" value="ECO:0007669"/>
    <property type="project" value="UniProtKB-KW"/>
</dbReference>
<dbReference type="SUPFAM" id="SSF88946">
    <property type="entry name" value="Sigma2 domain of RNA polymerase sigma factors"/>
    <property type="match status" value="1"/>
</dbReference>
<dbReference type="PROSITE" id="PS00715">
    <property type="entry name" value="SIGMA70_1"/>
    <property type="match status" value="1"/>
</dbReference>
<sequence length="237" mass="27463">MNNEELVQLYQNGDNKALEELIQANTGIIKKIAIKYNGINRELESDDLFQNGVLGLIAAAKKYKFDIEKKAKFITYAVYYIERYIQRCVNGGSSKEIGNNKLYSSCTSLNIPVGEEGETRELGDFIEDIDYGFENIEEKLFLKNLRKELEELMQTYNTLEQREILKFKYGWNTTPMKLDDIGDILGITSNKVRSIESTALRKLRNSSWAMNHIKEFAELGYIDKFYLDIFRDWGVDV</sequence>
<evidence type="ECO:0000256" key="3">
    <source>
        <dbReference type="ARBA" id="ARBA00023125"/>
    </source>
</evidence>
<keyword evidence="3" id="KW-0238">DNA-binding</keyword>
<dbReference type="PIRSF" id="PIRSF000770">
    <property type="entry name" value="RNA_pol_sigma-SigE/K"/>
    <property type="match status" value="1"/>
</dbReference>
<dbReference type="Gene3D" id="1.10.10.10">
    <property type="entry name" value="Winged helix-like DNA-binding domain superfamily/Winged helix DNA-binding domain"/>
    <property type="match status" value="1"/>
</dbReference>
<dbReference type="InterPro" id="IPR000943">
    <property type="entry name" value="RNA_pol_sigma70"/>
</dbReference>
<keyword evidence="1" id="KW-0805">Transcription regulation</keyword>
<feature type="domain" description="RNA polymerase sigma-70" evidence="5">
    <location>
        <begin position="47"/>
        <end position="60"/>
    </location>
</feature>
<dbReference type="EMBL" id="JAMRYU010000014">
    <property type="protein sequence ID" value="MDC4241296.1"/>
    <property type="molecule type" value="Genomic_DNA"/>
</dbReference>
<dbReference type="SUPFAM" id="SSF88659">
    <property type="entry name" value="Sigma3 and sigma4 domains of RNA polymerase sigma factors"/>
    <property type="match status" value="1"/>
</dbReference>
<organism evidence="6 7">
    <name type="scientific">Clostridium tertium</name>
    <dbReference type="NCBI Taxonomy" id="1559"/>
    <lineage>
        <taxon>Bacteria</taxon>
        <taxon>Bacillati</taxon>
        <taxon>Bacillota</taxon>
        <taxon>Clostridia</taxon>
        <taxon>Eubacteriales</taxon>
        <taxon>Clostridiaceae</taxon>
        <taxon>Clostridium</taxon>
    </lineage>
</organism>
<dbReference type="GO" id="GO:0003677">
    <property type="term" value="F:DNA binding"/>
    <property type="evidence" value="ECO:0007669"/>
    <property type="project" value="UniProtKB-KW"/>
</dbReference>
<evidence type="ECO:0000313" key="7">
    <source>
        <dbReference type="Proteomes" id="UP001141183"/>
    </source>
</evidence>
<dbReference type="AlphaFoldDB" id="A0A9X4B341"/>
<comment type="caution">
    <text evidence="6">The sequence shown here is derived from an EMBL/GenBank/DDBJ whole genome shotgun (WGS) entry which is preliminary data.</text>
</comment>
<dbReference type="Pfam" id="PF04545">
    <property type="entry name" value="Sigma70_r4"/>
    <property type="match status" value="1"/>
</dbReference>
<dbReference type="NCBIfam" id="TIGR02937">
    <property type="entry name" value="sigma70-ECF"/>
    <property type="match status" value="1"/>
</dbReference>
<evidence type="ECO:0000256" key="2">
    <source>
        <dbReference type="ARBA" id="ARBA00023082"/>
    </source>
</evidence>
<dbReference type="InterPro" id="IPR013324">
    <property type="entry name" value="RNA_pol_sigma_r3/r4-like"/>
</dbReference>
<dbReference type="InterPro" id="IPR050239">
    <property type="entry name" value="Sigma-70_RNA_pol_init_factors"/>
</dbReference>
<dbReference type="GO" id="GO:0006352">
    <property type="term" value="P:DNA-templated transcription initiation"/>
    <property type="evidence" value="ECO:0007669"/>
    <property type="project" value="InterPro"/>
</dbReference>
<gene>
    <name evidence="6" type="ORF">NE398_14150</name>
</gene>
<name>A0A9X4B341_9CLOT</name>
<dbReference type="PANTHER" id="PTHR30603:SF47">
    <property type="entry name" value="RNA POLYMERASE SIGMA FACTOR SIGD, CHLOROPLASTIC"/>
    <property type="match status" value="1"/>
</dbReference>
<dbReference type="InterPro" id="IPR013325">
    <property type="entry name" value="RNA_pol_sigma_r2"/>
</dbReference>
<evidence type="ECO:0000256" key="1">
    <source>
        <dbReference type="ARBA" id="ARBA00023015"/>
    </source>
</evidence>
<keyword evidence="7" id="KW-1185">Reference proteome</keyword>
<dbReference type="CDD" id="cd06171">
    <property type="entry name" value="Sigma70_r4"/>
    <property type="match status" value="1"/>
</dbReference>
<dbReference type="InterPro" id="IPR007630">
    <property type="entry name" value="RNA_pol_sigma70_r4"/>
</dbReference>
<dbReference type="InterPro" id="IPR007627">
    <property type="entry name" value="RNA_pol_sigma70_r2"/>
</dbReference>
<evidence type="ECO:0000259" key="5">
    <source>
        <dbReference type="PROSITE" id="PS00715"/>
    </source>
</evidence>